<keyword evidence="1" id="KW-0812">Transmembrane</keyword>
<protein>
    <submittedName>
        <fullName evidence="3">NTPase</fullName>
    </submittedName>
</protein>
<feature type="domain" description="KAP NTPase" evidence="2">
    <location>
        <begin position="43"/>
        <end position="365"/>
    </location>
</feature>
<feature type="transmembrane region" description="Helical" evidence="1">
    <location>
        <begin position="184"/>
        <end position="206"/>
    </location>
</feature>
<dbReference type="SUPFAM" id="SSF52540">
    <property type="entry name" value="P-loop containing nucleoside triphosphate hydrolases"/>
    <property type="match status" value="1"/>
</dbReference>
<keyword evidence="1" id="KW-0472">Membrane</keyword>
<accession>A0AA44CAE5</accession>
<gene>
    <name evidence="3" type="ORF">G8E10_00415</name>
</gene>
<dbReference type="AlphaFoldDB" id="A0AA44CAE5"/>
<name>A0AA44CAE5_9HYPH</name>
<keyword evidence="1" id="KW-1133">Transmembrane helix</keyword>
<feature type="transmembrane region" description="Helical" evidence="1">
    <location>
        <begin position="157"/>
        <end position="178"/>
    </location>
</feature>
<dbReference type="Proteomes" id="UP001155840">
    <property type="component" value="Unassembled WGS sequence"/>
</dbReference>
<evidence type="ECO:0000313" key="3">
    <source>
        <dbReference type="EMBL" id="NHT74211.1"/>
    </source>
</evidence>
<keyword evidence="4" id="KW-1185">Reference proteome</keyword>
<reference evidence="3" key="1">
    <citation type="submission" date="2020-03" db="EMBL/GenBank/DDBJ databases">
        <title>Ferranicluibacter endophyticum gen. nov., sp. nov., a new genus isolated from Rubus ulmifolius Schott. stem.</title>
        <authorList>
            <person name="Roca-Couso R."/>
            <person name="Flores-Felix J.D."/>
            <person name="Igual J.M."/>
            <person name="Rivas R."/>
        </authorList>
    </citation>
    <scope>NUCLEOTIDE SEQUENCE</scope>
    <source>
        <strain evidence="3">CRRU44</strain>
    </source>
</reference>
<dbReference type="PANTHER" id="PTHR22674">
    <property type="entry name" value="NTPASE, KAP FAMILY P-LOOP DOMAIN-CONTAINING 1"/>
    <property type="match status" value="1"/>
</dbReference>
<dbReference type="Pfam" id="PF07693">
    <property type="entry name" value="KAP_NTPase"/>
    <property type="match status" value="1"/>
</dbReference>
<dbReference type="PANTHER" id="PTHR22674:SF6">
    <property type="entry name" value="NTPASE KAP FAMILY P-LOOP DOMAIN-CONTAINING PROTEIN 1"/>
    <property type="match status" value="1"/>
</dbReference>
<evidence type="ECO:0000256" key="1">
    <source>
        <dbReference type="SAM" id="Phobius"/>
    </source>
</evidence>
<dbReference type="EMBL" id="JAANCM010000001">
    <property type="protein sequence ID" value="NHT74211.1"/>
    <property type="molecule type" value="Genomic_DNA"/>
</dbReference>
<sequence length="761" mass="84815">MVFSAFFRFLTGEREVPKDIGPTEIGADVPIKASGQDLLRRVSFAERIATILSELSLEEGRVFAVRGQWGAGKTSLKNLVIEQLGSREGSADWMDFNPWQWGDGEAIAKALFQQIADKIGGALSSNAGKRAAMFRRYGSTLTGSAGSVKKLGANAPLITLVLANASVVALATSIGWSLPEAATVARWLTGASIVLPVVGWLLLYFGKDRWAEPVDKIRADLESSLRGLEKPLVIFVDDIDRLEPEQIRSLIRQIKVNANLPNIVFVLLFQPSIVERALDPIANGQGREFLKKIVQANFDLPAVSKPMVHSIMTKDLDQLMGTYAVAENGFEVVRWGNALVGAIQPYVENLRDARRYVSSVAIHLPLHTGRQVMEVNVVDFLVLEALRVFEPDLHSAIFRDRDLFLQNGRFRDDRADDDNRSRIKEQIASLDPQRQPFAEAAIKQLFPKTEWAFGGSHYGNDWLSSWNSAKRVCTARYFPRYFELQTPQGEMSENEFSDLLEISGDGKLLSEAIKSVESRELLGSLASRLDDSVETLPTATASVLLPAMFEIAQKLVDHSATPFGSPWTSAWRAISWYIDRLSKEERGALTLAAFRSTKALSVAATIIHLNDPESQEEGSRIEPKLERETVEEMKAEWVRQIRERATTPDKLLEDSDLGSLLYRWRDYTESLDEPRNWVKATVKTDEVFVTLLKRLMTTGTSHTMGDFVSRSVDSIRLNTIEDFLGIGTAQRRLAMLKRPADELGRRAVDALAKALSGKAEH</sequence>
<organism evidence="3 4">
    <name type="scientific">Ferranicluibacter rubi</name>
    <dbReference type="NCBI Taxonomy" id="2715133"/>
    <lineage>
        <taxon>Bacteria</taxon>
        <taxon>Pseudomonadati</taxon>
        <taxon>Pseudomonadota</taxon>
        <taxon>Alphaproteobacteria</taxon>
        <taxon>Hyphomicrobiales</taxon>
        <taxon>Rhizobiaceae</taxon>
        <taxon>Ferranicluibacter</taxon>
    </lineage>
</organism>
<proteinExistence type="predicted"/>
<comment type="caution">
    <text evidence="3">The sequence shown here is derived from an EMBL/GenBank/DDBJ whole genome shotgun (WGS) entry which is preliminary data.</text>
</comment>
<dbReference type="InterPro" id="IPR052754">
    <property type="entry name" value="NTPase_KAP_P-loop"/>
</dbReference>
<evidence type="ECO:0000313" key="4">
    <source>
        <dbReference type="Proteomes" id="UP001155840"/>
    </source>
</evidence>
<dbReference type="InterPro" id="IPR027417">
    <property type="entry name" value="P-loop_NTPase"/>
</dbReference>
<evidence type="ECO:0000259" key="2">
    <source>
        <dbReference type="Pfam" id="PF07693"/>
    </source>
</evidence>
<dbReference type="Gene3D" id="3.40.50.300">
    <property type="entry name" value="P-loop containing nucleotide triphosphate hydrolases"/>
    <property type="match status" value="1"/>
</dbReference>
<dbReference type="InterPro" id="IPR011646">
    <property type="entry name" value="KAP_P-loop"/>
</dbReference>
<dbReference type="RefSeq" id="WP_132446323.1">
    <property type="nucleotide sequence ID" value="NZ_JAANCM010000001.1"/>
</dbReference>